<protein>
    <submittedName>
        <fullName evidence="1">Uncharacterized protein</fullName>
    </submittedName>
</protein>
<accession>A0ACB9LC20</accession>
<evidence type="ECO:0000313" key="2">
    <source>
        <dbReference type="Proteomes" id="UP000828941"/>
    </source>
</evidence>
<gene>
    <name evidence="1" type="ORF">L6164_030366</name>
</gene>
<proteinExistence type="predicted"/>
<dbReference type="EMBL" id="CM039437">
    <property type="protein sequence ID" value="KAI4307149.1"/>
    <property type="molecule type" value="Genomic_DNA"/>
</dbReference>
<dbReference type="Proteomes" id="UP000828941">
    <property type="component" value="Chromosome 12"/>
</dbReference>
<evidence type="ECO:0000313" key="1">
    <source>
        <dbReference type="EMBL" id="KAI4307149.1"/>
    </source>
</evidence>
<keyword evidence="2" id="KW-1185">Reference proteome</keyword>
<sequence length="258" mass="29543">MRKRNYNIFSSDSENDDDVPISKLIKSSQDRVNLNRCSEAATSSVEDKVTGTTAPRQRLLSLRECVSKGQENKKKYNSRPHKGKSEESIPTNEDTDDNESEEVLSDSEDESLNDFIVDDSYVSDCEDASKRKVIKWSGNLLAASGKDACLCMRAVCALYRQQTSDERTSKGNFYRNQRGFSTIHAIRGSELAEFLTDRDPYSGLKLSVEELQRNCAEHWRFNTRSNSLRSTRAKRILTFLDFDYIYVPVYNLQEKLIK</sequence>
<comment type="caution">
    <text evidence="1">The sequence shown here is derived from an EMBL/GenBank/DDBJ whole genome shotgun (WGS) entry which is preliminary data.</text>
</comment>
<name>A0ACB9LC20_BAUVA</name>
<reference evidence="1 2" key="1">
    <citation type="journal article" date="2022" name="DNA Res.">
        <title>Chromosomal-level genome assembly of the orchid tree Bauhinia variegata (Leguminosae; Cercidoideae) supports the allotetraploid origin hypothesis of Bauhinia.</title>
        <authorList>
            <person name="Zhong Y."/>
            <person name="Chen Y."/>
            <person name="Zheng D."/>
            <person name="Pang J."/>
            <person name="Liu Y."/>
            <person name="Luo S."/>
            <person name="Meng S."/>
            <person name="Qian L."/>
            <person name="Wei D."/>
            <person name="Dai S."/>
            <person name="Zhou R."/>
        </authorList>
    </citation>
    <scope>NUCLEOTIDE SEQUENCE [LARGE SCALE GENOMIC DNA]</scope>
    <source>
        <strain evidence="1">BV-YZ2020</strain>
    </source>
</reference>
<organism evidence="1 2">
    <name type="scientific">Bauhinia variegata</name>
    <name type="common">Purple orchid tree</name>
    <name type="synonym">Phanera variegata</name>
    <dbReference type="NCBI Taxonomy" id="167791"/>
    <lineage>
        <taxon>Eukaryota</taxon>
        <taxon>Viridiplantae</taxon>
        <taxon>Streptophyta</taxon>
        <taxon>Embryophyta</taxon>
        <taxon>Tracheophyta</taxon>
        <taxon>Spermatophyta</taxon>
        <taxon>Magnoliopsida</taxon>
        <taxon>eudicotyledons</taxon>
        <taxon>Gunneridae</taxon>
        <taxon>Pentapetalae</taxon>
        <taxon>rosids</taxon>
        <taxon>fabids</taxon>
        <taxon>Fabales</taxon>
        <taxon>Fabaceae</taxon>
        <taxon>Cercidoideae</taxon>
        <taxon>Cercideae</taxon>
        <taxon>Bauhiniinae</taxon>
        <taxon>Bauhinia</taxon>
    </lineage>
</organism>